<evidence type="ECO:0000259" key="5">
    <source>
        <dbReference type="Pfam" id="PF01416"/>
    </source>
</evidence>
<dbReference type="InterPro" id="IPR020095">
    <property type="entry name" value="PsdUridine_synth_TruA_C"/>
</dbReference>
<dbReference type="PANTHER" id="PTHR11142:SF5">
    <property type="entry name" value="TRNA PSEUDOURIDINE(38_39) SYNTHASE"/>
    <property type="match status" value="1"/>
</dbReference>
<dbReference type="OrthoDB" id="25767at2759"/>
<accession>A0A1V9YUU0</accession>
<gene>
    <name evidence="6" type="ORF">THRCLA_09712</name>
</gene>
<dbReference type="SUPFAM" id="SSF55120">
    <property type="entry name" value="Pseudouridine synthase"/>
    <property type="match status" value="1"/>
</dbReference>
<dbReference type="Pfam" id="PF01416">
    <property type="entry name" value="PseudoU_synth_1"/>
    <property type="match status" value="1"/>
</dbReference>
<comment type="catalytic activity">
    <reaction evidence="4">
        <text>uridine(38/39/40) in tRNA = pseudouridine(38/39/40) in tRNA</text>
        <dbReference type="Rhea" id="RHEA:22376"/>
        <dbReference type="Rhea" id="RHEA-COMP:10085"/>
        <dbReference type="Rhea" id="RHEA-COMP:10087"/>
        <dbReference type="ChEBI" id="CHEBI:65314"/>
        <dbReference type="ChEBI" id="CHEBI:65315"/>
        <dbReference type="EC" id="5.4.99.12"/>
    </reaction>
</comment>
<keyword evidence="3 4" id="KW-0413">Isomerase</keyword>
<reference evidence="6 7" key="1">
    <citation type="journal article" date="2014" name="Genome Biol. Evol.">
        <title>The secreted proteins of Achlya hypogyna and Thraustotheca clavata identify the ancestral oomycete secretome and reveal gene acquisitions by horizontal gene transfer.</title>
        <authorList>
            <person name="Misner I."/>
            <person name="Blouin N."/>
            <person name="Leonard G."/>
            <person name="Richards T.A."/>
            <person name="Lane C.E."/>
        </authorList>
    </citation>
    <scope>NUCLEOTIDE SEQUENCE [LARGE SCALE GENOMIC DNA]</scope>
    <source>
        <strain evidence="6 7">ATCC 34112</strain>
    </source>
</reference>
<dbReference type="InterPro" id="IPR020097">
    <property type="entry name" value="PsdUridine_synth_TruA_a/b_dom"/>
</dbReference>
<name>A0A1V9YUU0_9STRA</name>
<dbReference type="EC" id="5.4.99.12" evidence="4"/>
<comment type="caution">
    <text evidence="6">The sequence shown here is derived from an EMBL/GenBank/DDBJ whole genome shotgun (WGS) entry which is preliminary data.</text>
</comment>
<dbReference type="AlphaFoldDB" id="A0A1V9YUU0"/>
<feature type="domain" description="Pseudouridine synthase I TruA alpha/beta" evidence="5">
    <location>
        <begin position="1"/>
        <end position="49"/>
    </location>
</feature>
<dbReference type="GO" id="GO:0031119">
    <property type="term" value="P:tRNA pseudouridine synthesis"/>
    <property type="evidence" value="ECO:0007669"/>
    <property type="project" value="TreeGrafter"/>
</dbReference>
<evidence type="ECO:0000256" key="2">
    <source>
        <dbReference type="ARBA" id="ARBA00022694"/>
    </source>
</evidence>
<dbReference type="STRING" id="74557.A0A1V9YUU0"/>
<evidence type="ECO:0000313" key="6">
    <source>
        <dbReference type="EMBL" id="OQR89516.1"/>
    </source>
</evidence>
<keyword evidence="2 4" id="KW-0819">tRNA processing</keyword>
<dbReference type="GO" id="GO:0005634">
    <property type="term" value="C:nucleus"/>
    <property type="evidence" value="ECO:0007669"/>
    <property type="project" value="TreeGrafter"/>
</dbReference>
<dbReference type="GO" id="GO:0160147">
    <property type="term" value="F:tRNA pseudouridine(38-40) synthase activity"/>
    <property type="evidence" value="ECO:0007669"/>
    <property type="project" value="UniProtKB-EC"/>
</dbReference>
<evidence type="ECO:0000256" key="1">
    <source>
        <dbReference type="ARBA" id="ARBA00009375"/>
    </source>
</evidence>
<keyword evidence="7" id="KW-1185">Reference proteome</keyword>
<dbReference type="InterPro" id="IPR001406">
    <property type="entry name" value="PsdUridine_synth_TruA"/>
</dbReference>
<dbReference type="GO" id="GO:0005737">
    <property type="term" value="C:cytoplasm"/>
    <property type="evidence" value="ECO:0007669"/>
    <property type="project" value="TreeGrafter"/>
</dbReference>
<evidence type="ECO:0000256" key="4">
    <source>
        <dbReference type="RuleBase" id="RU003792"/>
    </source>
</evidence>
<dbReference type="PANTHER" id="PTHR11142">
    <property type="entry name" value="PSEUDOURIDYLATE SYNTHASE"/>
    <property type="match status" value="1"/>
</dbReference>
<evidence type="ECO:0000313" key="7">
    <source>
        <dbReference type="Proteomes" id="UP000243217"/>
    </source>
</evidence>
<dbReference type="Gene3D" id="3.30.70.660">
    <property type="entry name" value="Pseudouridine synthase I, catalytic domain, C-terminal subdomain"/>
    <property type="match status" value="1"/>
</dbReference>
<comment type="similarity">
    <text evidence="1 4">Belongs to the tRNA pseudouridine synthase TruA family.</text>
</comment>
<sequence>MVSILFTIGRGLESPDVITKLLDIEFTPRKPQYDMASELPLVLHDCAYDTMKMTFTPSVLNRVYWDIESQWEAASLRTAMLKNHLEAMKSLPVERSQAVEEVQKRLKHKSREEVEKMVPKAVVDKNSTMEMLLFNDIWPLLPPSGKGLKHIPLMQRNTAFSVQEKMASTLRKRKAKEANAEGNP</sequence>
<protein>
    <recommendedName>
        <fullName evidence="4">tRNA pseudouridine synthase</fullName>
        <ecNumber evidence="4">5.4.99.12</ecNumber>
    </recommendedName>
</protein>
<proteinExistence type="inferred from homology"/>
<dbReference type="Proteomes" id="UP000243217">
    <property type="component" value="Unassembled WGS sequence"/>
</dbReference>
<dbReference type="GO" id="GO:1990481">
    <property type="term" value="P:mRNA pseudouridine synthesis"/>
    <property type="evidence" value="ECO:0007669"/>
    <property type="project" value="TreeGrafter"/>
</dbReference>
<dbReference type="EMBL" id="JNBS01002725">
    <property type="protein sequence ID" value="OQR89516.1"/>
    <property type="molecule type" value="Genomic_DNA"/>
</dbReference>
<organism evidence="6 7">
    <name type="scientific">Thraustotheca clavata</name>
    <dbReference type="NCBI Taxonomy" id="74557"/>
    <lineage>
        <taxon>Eukaryota</taxon>
        <taxon>Sar</taxon>
        <taxon>Stramenopiles</taxon>
        <taxon>Oomycota</taxon>
        <taxon>Saprolegniomycetes</taxon>
        <taxon>Saprolegniales</taxon>
        <taxon>Achlyaceae</taxon>
        <taxon>Thraustotheca</taxon>
    </lineage>
</organism>
<dbReference type="GO" id="GO:0003723">
    <property type="term" value="F:RNA binding"/>
    <property type="evidence" value="ECO:0007669"/>
    <property type="project" value="InterPro"/>
</dbReference>
<evidence type="ECO:0000256" key="3">
    <source>
        <dbReference type="ARBA" id="ARBA00023235"/>
    </source>
</evidence>
<dbReference type="InterPro" id="IPR020103">
    <property type="entry name" value="PsdUridine_synth_cat_dom_sf"/>
</dbReference>